<evidence type="ECO:0000256" key="8">
    <source>
        <dbReference type="SAM" id="Phobius"/>
    </source>
</evidence>
<keyword evidence="8" id="KW-0812">Transmembrane</keyword>
<dbReference type="GO" id="GO:0016706">
    <property type="term" value="F:2-oxoglutarate-dependent dioxygenase activity"/>
    <property type="evidence" value="ECO:0007669"/>
    <property type="project" value="TreeGrafter"/>
</dbReference>
<evidence type="ECO:0000259" key="9">
    <source>
        <dbReference type="Pfam" id="PF02668"/>
    </source>
</evidence>
<feature type="transmembrane region" description="Helical" evidence="8">
    <location>
        <begin position="449"/>
        <end position="473"/>
    </location>
</feature>
<keyword evidence="11" id="KW-1185">Reference proteome</keyword>
<evidence type="ECO:0000256" key="1">
    <source>
        <dbReference type="ARBA" id="ARBA00001954"/>
    </source>
</evidence>
<evidence type="ECO:0000313" key="11">
    <source>
        <dbReference type="Proteomes" id="UP000758155"/>
    </source>
</evidence>
<evidence type="ECO:0000256" key="7">
    <source>
        <dbReference type="SAM" id="MobiDB-lite"/>
    </source>
</evidence>
<dbReference type="PANTHER" id="PTHR30468">
    <property type="entry name" value="ALPHA-KETOGLUTARATE-DEPENDENT SULFONATE DIOXYGENASE"/>
    <property type="match status" value="1"/>
</dbReference>
<evidence type="ECO:0000256" key="4">
    <source>
        <dbReference type="ARBA" id="ARBA00022964"/>
    </source>
</evidence>
<keyword evidence="3" id="KW-0479">Metal-binding</keyword>
<feature type="transmembrane region" description="Helical" evidence="8">
    <location>
        <begin position="825"/>
        <end position="847"/>
    </location>
</feature>
<dbReference type="PANTHER" id="PTHR30468:SF9">
    <property type="entry name" value="ALPHA-KETOGLUTARATE-DEPENDENT TAURINE DIOXYGENASE (AFU_ORTHOLOGUE AFUA_3G01010)"/>
    <property type="match status" value="1"/>
</dbReference>
<keyword evidence="4" id="KW-0223">Dioxygenase</keyword>
<dbReference type="GO" id="GO:0005737">
    <property type="term" value="C:cytoplasm"/>
    <property type="evidence" value="ECO:0007669"/>
    <property type="project" value="TreeGrafter"/>
</dbReference>
<name>A0A9P5C457_9PLEO</name>
<dbReference type="Pfam" id="PF02668">
    <property type="entry name" value="TauD"/>
    <property type="match status" value="1"/>
</dbReference>
<accession>A0A9P5C457</accession>
<dbReference type="OrthoDB" id="3248909at2759"/>
<evidence type="ECO:0000256" key="5">
    <source>
        <dbReference type="ARBA" id="ARBA00023002"/>
    </source>
</evidence>
<evidence type="ECO:0000313" key="10">
    <source>
        <dbReference type="EMBL" id="KAF3045964.1"/>
    </source>
</evidence>
<feature type="transmembrane region" description="Helical" evidence="8">
    <location>
        <begin position="1057"/>
        <end position="1080"/>
    </location>
</feature>
<comment type="caution">
    <text evidence="10">The sequence shown here is derived from an EMBL/GenBank/DDBJ whole genome shotgun (WGS) entry which is preliminary data.</text>
</comment>
<organism evidence="10 11">
    <name type="scientific">Didymella heteroderae</name>
    <dbReference type="NCBI Taxonomy" id="1769908"/>
    <lineage>
        <taxon>Eukaryota</taxon>
        <taxon>Fungi</taxon>
        <taxon>Dikarya</taxon>
        <taxon>Ascomycota</taxon>
        <taxon>Pezizomycotina</taxon>
        <taxon>Dothideomycetes</taxon>
        <taxon>Pleosporomycetidae</taxon>
        <taxon>Pleosporales</taxon>
        <taxon>Pleosporineae</taxon>
        <taxon>Didymellaceae</taxon>
        <taxon>Didymella</taxon>
    </lineage>
</organism>
<comment type="similarity">
    <text evidence="2">Belongs to the TfdA dioxygenase family.</text>
</comment>
<keyword evidence="5" id="KW-0560">Oxidoreductase</keyword>
<comment type="cofactor">
    <cofactor evidence="1">
        <name>Fe(2+)</name>
        <dbReference type="ChEBI" id="CHEBI:29033"/>
    </cofactor>
</comment>
<dbReference type="EMBL" id="SWKV01000005">
    <property type="protein sequence ID" value="KAF3045964.1"/>
    <property type="molecule type" value="Genomic_DNA"/>
</dbReference>
<evidence type="ECO:0000256" key="3">
    <source>
        <dbReference type="ARBA" id="ARBA00022723"/>
    </source>
</evidence>
<proteinExistence type="inferred from homology"/>
<keyword evidence="8" id="KW-0472">Membrane</keyword>
<dbReference type="Pfam" id="PF11915">
    <property type="entry name" value="DUF3433"/>
    <property type="match status" value="2"/>
</dbReference>
<dbReference type="InterPro" id="IPR042098">
    <property type="entry name" value="TauD-like_sf"/>
</dbReference>
<gene>
    <name evidence="10" type="ORF">E8E12_009228</name>
</gene>
<dbReference type="Proteomes" id="UP000758155">
    <property type="component" value="Unassembled WGS sequence"/>
</dbReference>
<dbReference type="SUPFAM" id="SSF51197">
    <property type="entry name" value="Clavaminate synthase-like"/>
    <property type="match status" value="1"/>
</dbReference>
<dbReference type="InterPro" id="IPR003819">
    <property type="entry name" value="TauD/TfdA-like"/>
</dbReference>
<feature type="transmembrane region" description="Helical" evidence="8">
    <location>
        <begin position="1461"/>
        <end position="1481"/>
    </location>
</feature>
<feature type="domain" description="TauD/TfdA-like" evidence="9">
    <location>
        <begin position="91"/>
        <end position="354"/>
    </location>
</feature>
<keyword evidence="8" id="KW-1133">Transmembrane helix</keyword>
<dbReference type="FunFam" id="3.60.130.10:FF:000008">
    <property type="entry name" value="Alpha-ketoglutarate-dependent taurine dioxygenase"/>
    <property type="match status" value="1"/>
</dbReference>
<reference evidence="10" key="1">
    <citation type="submission" date="2019-04" db="EMBL/GenBank/DDBJ databases">
        <title>Sequencing of skin fungus with MAO and IRED activity.</title>
        <authorList>
            <person name="Marsaioli A.J."/>
            <person name="Bonatto J.M.C."/>
            <person name="Reis Junior O."/>
        </authorList>
    </citation>
    <scope>NUCLEOTIDE SEQUENCE</scope>
    <source>
        <strain evidence="10">28M1</strain>
    </source>
</reference>
<dbReference type="InterPro" id="IPR021840">
    <property type="entry name" value="DUF3433"/>
</dbReference>
<dbReference type="InterPro" id="IPR051323">
    <property type="entry name" value="AtsK-like"/>
</dbReference>
<evidence type="ECO:0000256" key="6">
    <source>
        <dbReference type="ARBA" id="ARBA00023004"/>
    </source>
</evidence>
<keyword evidence="6" id="KW-0408">Iron</keyword>
<feature type="region of interest" description="Disordered" evidence="7">
    <location>
        <begin position="1"/>
        <end position="38"/>
    </location>
</feature>
<dbReference type="GO" id="GO:0046872">
    <property type="term" value="F:metal ion binding"/>
    <property type="evidence" value="ECO:0007669"/>
    <property type="project" value="UniProtKB-KW"/>
</dbReference>
<evidence type="ECO:0000256" key="2">
    <source>
        <dbReference type="ARBA" id="ARBA00005896"/>
    </source>
</evidence>
<feature type="transmembrane region" description="Helical" evidence="8">
    <location>
        <begin position="380"/>
        <end position="399"/>
    </location>
</feature>
<protein>
    <recommendedName>
        <fullName evidence="9">TauD/TfdA-like domain-containing protein</fullName>
    </recommendedName>
</protein>
<dbReference type="Gene3D" id="3.60.130.10">
    <property type="entry name" value="Clavaminate synthase-like"/>
    <property type="match status" value="1"/>
</dbReference>
<feature type="transmembrane region" description="Helical" evidence="8">
    <location>
        <begin position="950"/>
        <end position="972"/>
    </location>
</feature>
<feature type="compositionally biased region" description="Basic and acidic residues" evidence="7">
    <location>
        <begin position="12"/>
        <end position="38"/>
    </location>
</feature>
<sequence>MAPIAIPVSSDIQEKDTVQPKKDSLGLPEPTRKRLEKAGIDLSNGYPYRPAKPLYLDDVYKIRDYDREYVDPGSRADPEKRALLGAAKEVIHLTAHIGTEIVGLQLKDLTDQQKDELGLLIAERSVVFFRDQDLSPQQQLKLGEWYGEIEVHPQVPSVPGVIGTTVIWPALQATEVPASFRKTGGASRWHTDLVHERQPAGVTHLHNDTIPKIGGDTLWASGYAAYEKLSPDFRKIIDGKQAVYRSAHQYLDRNDPTAGPKYIERVHPLVRVHPATGWKALWVNRAMTVRIVGLDQAESDLILGYLYDVYEKNVDIQVRFRWTPGTSALWDNRITIHNASWDYEGTEPRHGTRVFLTKSQRDGGVIFAAKINALPLSQQFLYLYLPTVIAVLFSIYWAWIDLETKRMEPYYRLSKKDGALGKDSLLLAYPFDFIPLVPIKAAKERHWPVFWGSLAVLLVTWGLVPTQAGIFAVETIARTTSVPFNRSTSFLPAEDQLSQLSIRYAQSTYGIATLNETLPPYMARNFTLAPFKPSQHNLDTIGSQGTWTGETTMYSLDMYCAPSFAIRDPTGKSNTVTYRSSGGCNVTMGLTGNITEGSNPNTIYSPLLAAKQYMAMHIGYWGYTGSADFYLQGYCPTERNGTFYAAFTRNKARDSDPPNNVTAVFCEPFYYQQQVNATVDRLTQRPFEIAVLEEKKPLHRDIFNATNWEAQMSTGTTGYDVRGGFMPTSSVPDYLEYVAGTNVSIGSGPSGVGLVQPLVGLSLAVNQLPFEDYLDWQVLSKAYANAYRLMFSRTMVDILGNDFRSSQEMIGVQQHTTEAVVLEPVFTYIVEALLGATSLATIMLLFLSVTRTRNLRTDPSTIASVMSLVADNEPLLVDFENLDCCTVPEVQKALGARRYRLVDDGQRACIETIDSAADAIFAAQRSMTELQIQNSARDIAKPVRPKEFRIWTALPFVSLFFALSIALAILFVRARANGLPLPSTIKLVQNILENYIPTALATLIEPMWVMVNRLLCMLQPIEELRSCKAEAKNSIDLNYSSLPPQLTVFKALRSRHFVLATVCAMALLSNLLAIAFAGIFNQDVIEMQRAMTFTAPFEMKFVSINGSIGPKSGQEYGSREPSGAYRGGNSQDQYLIAESNWTRGTPLPAWTDEKMFYLPYTAADSVREANSRQYKAQTLAFGAELDCETLRYGVDYLARARKERGTIWVDFNATARPDSEIVGCAANTSAAIRYGPSRPGIPGRINETCVRGPSATEITFKPEAAANATQSQKDACMTTVVLAWLRAPDGTCAGFPDRNLTSQNSLFIRCRPRFVKGQGIVRTDAAGRIQQPVEAAKAATVDETSSSGMFSNDPLNLIGQSNQYLFKFLAGGWHNDSHAEDYMNYFAAREVNSSRLVDPAASVPTLQDVQAPLGKAYSRLFAIWLGANKEKLLIPRSDRTRRSIQGWSVSTERRLFLSTPMFVISEAILAIYAIVAILVYLRRPGRYLARMPTSMAAIISLFAASAAVKDMRQTSHLDKKGRAEHLRLLDSRYGYGSYVGGGDGRVHIGIEKTPFVRVRSKST</sequence>